<gene>
    <name evidence="7 11" type="primary">menD</name>
    <name evidence="11" type="ORF">ACFO4N_12815</name>
</gene>
<dbReference type="Pfam" id="PF16582">
    <property type="entry name" value="TPP_enzyme_M_2"/>
    <property type="match status" value="1"/>
</dbReference>
<dbReference type="GO" id="GO:0070204">
    <property type="term" value="F:2-succinyl-5-enolpyruvyl-6-hydroxy-3-cyclohexene-1-carboxylic-acid synthase activity"/>
    <property type="evidence" value="ECO:0007669"/>
    <property type="project" value="UniProtKB-EC"/>
</dbReference>
<dbReference type="InterPro" id="IPR029035">
    <property type="entry name" value="DHS-like_NAD/FAD-binding_dom"/>
</dbReference>
<dbReference type="InterPro" id="IPR011766">
    <property type="entry name" value="TPP_enzyme_TPP-bd"/>
</dbReference>
<reference evidence="12" key="1">
    <citation type="journal article" date="2019" name="Int. J. Syst. Evol. Microbiol.">
        <title>The Global Catalogue of Microorganisms (GCM) 10K type strain sequencing project: providing services to taxonomists for standard genome sequencing and annotation.</title>
        <authorList>
            <consortium name="The Broad Institute Genomics Platform"/>
            <consortium name="The Broad Institute Genome Sequencing Center for Infectious Disease"/>
            <person name="Wu L."/>
            <person name="Ma J."/>
        </authorList>
    </citation>
    <scope>NUCLEOTIDE SEQUENCE [LARGE SCALE GENOMIC DNA]</scope>
    <source>
        <strain evidence="12">CGMCC 1.16306</strain>
    </source>
</reference>
<dbReference type="SUPFAM" id="SSF52467">
    <property type="entry name" value="DHS-like NAD/FAD-binding domain"/>
    <property type="match status" value="1"/>
</dbReference>
<keyword evidence="12" id="KW-1185">Reference proteome</keyword>
<feature type="domain" description="Menaquinone biosynthesis protein MenD middle" evidence="10">
    <location>
        <begin position="221"/>
        <end position="401"/>
    </location>
</feature>
<evidence type="ECO:0000259" key="10">
    <source>
        <dbReference type="Pfam" id="PF16582"/>
    </source>
</evidence>
<dbReference type="InterPro" id="IPR012001">
    <property type="entry name" value="Thiamin_PyroP_enz_TPP-bd_dom"/>
</dbReference>
<comment type="subunit">
    <text evidence="7">Homodimer.</text>
</comment>
<name>A0ABV9GQL3_9BACL</name>
<dbReference type="SUPFAM" id="SSF52518">
    <property type="entry name" value="Thiamin diphosphate-binding fold (THDP-binding)"/>
    <property type="match status" value="2"/>
</dbReference>
<dbReference type="EC" id="2.2.1.9" evidence="7"/>
<comment type="cofactor">
    <cofactor evidence="7">
        <name>Mg(2+)</name>
        <dbReference type="ChEBI" id="CHEBI:18420"/>
    </cofactor>
    <cofactor evidence="7">
        <name>Mn(2+)</name>
        <dbReference type="ChEBI" id="CHEBI:29035"/>
    </cofactor>
</comment>
<comment type="pathway">
    <text evidence="7">Quinol/quinone metabolism; 1,4-dihydroxy-2-naphthoate biosynthesis; 1,4-dihydroxy-2-naphthoate from chorismate: step 2/7.</text>
</comment>
<keyword evidence="4 7" id="KW-0460">Magnesium</keyword>
<evidence type="ECO:0000256" key="2">
    <source>
        <dbReference type="ARBA" id="ARBA00022679"/>
    </source>
</evidence>
<protein>
    <recommendedName>
        <fullName evidence="7">2-succinyl-5-enolpyruvyl-6-hydroxy-3-cyclohexene-1-carboxylate synthase</fullName>
        <shortName evidence="7">SEPHCHC synthase</shortName>
        <ecNumber evidence="7">2.2.1.9</ecNumber>
    </recommendedName>
    <alternativeName>
        <fullName evidence="7">Menaquinone biosynthesis protein MenD</fullName>
    </alternativeName>
</protein>
<comment type="function">
    <text evidence="7">Catalyzes the thiamine diphosphate-dependent decarboxylation of 2-oxoglutarate and the subsequent addition of the resulting succinic semialdehyde-thiamine pyrophosphate anion to isochorismate to yield 2-succinyl-5-enolpyruvyl-6-hydroxy-3-cyclohexene-1-carboxylate (SEPHCHC).</text>
</comment>
<dbReference type="Pfam" id="PF02776">
    <property type="entry name" value="TPP_enzyme_N"/>
    <property type="match status" value="1"/>
</dbReference>
<dbReference type="NCBIfam" id="TIGR00173">
    <property type="entry name" value="menD"/>
    <property type="match status" value="1"/>
</dbReference>
<dbReference type="HAMAP" id="MF_01659">
    <property type="entry name" value="MenD"/>
    <property type="match status" value="1"/>
</dbReference>
<comment type="pathway">
    <text evidence="7">Quinol/quinone metabolism; menaquinone biosynthesis.</text>
</comment>
<dbReference type="RefSeq" id="WP_376846691.1">
    <property type="nucleotide sequence ID" value="NZ_JBHSFW010000010.1"/>
</dbReference>
<keyword evidence="5 7" id="KW-0786">Thiamine pyrophosphate</keyword>
<organism evidence="11 12">
    <name type="scientific">Camelliibacillus cellulosilyticus</name>
    <dbReference type="NCBI Taxonomy" id="2174486"/>
    <lineage>
        <taxon>Bacteria</taxon>
        <taxon>Bacillati</taxon>
        <taxon>Bacillota</taxon>
        <taxon>Bacilli</taxon>
        <taxon>Bacillales</taxon>
        <taxon>Sporolactobacillaceae</taxon>
        <taxon>Camelliibacillus</taxon>
    </lineage>
</organism>
<comment type="cofactor">
    <cofactor evidence="7">
        <name>thiamine diphosphate</name>
        <dbReference type="ChEBI" id="CHEBI:58937"/>
    </cofactor>
    <text evidence="7">Binds 1 thiamine pyrophosphate per subunit.</text>
</comment>
<dbReference type="EMBL" id="JBHSFW010000010">
    <property type="protein sequence ID" value="MFC4619596.1"/>
    <property type="molecule type" value="Genomic_DNA"/>
</dbReference>
<evidence type="ECO:0000256" key="5">
    <source>
        <dbReference type="ARBA" id="ARBA00023052"/>
    </source>
</evidence>
<feature type="domain" description="Thiamine pyrophosphate enzyme N-terminal TPP-binding" evidence="9">
    <location>
        <begin position="13"/>
        <end position="125"/>
    </location>
</feature>
<comment type="similarity">
    <text evidence="7">Belongs to the TPP enzyme family. MenD subfamily.</text>
</comment>
<comment type="catalytic activity">
    <reaction evidence="7">
        <text>isochorismate + 2-oxoglutarate + H(+) = 5-enolpyruvoyl-6-hydroxy-2-succinyl-cyclohex-3-ene-1-carboxylate + CO2</text>
        <dbReference type="Rhea" id="RHEA:25593"/>
        <dbReference type="ChEBI" id="CHEBI:15378"/>
        <dbReference type="ChEBI" id="CHEBI:16526"/>
        <dbReference type="ChEBI" id="CHEBI:16810"/>
        <dbReference type="ChEBI" id="CHEBI:29780"/>
        <dbReference type="ChEBI" id="CHEBI:58818"/>
        <dbReference type="EC" id="2.2.1.9"/>
    </reaction>
</comment>
<dbReference type="Pfam" id="PF02775">
    <property type="entry name" value="TPP_enzyme_C"/>
    <property type="match status" value="1"/>
</dbReference>
<keyword evidence="3 7" id="KW-0479">Metal-binding</keyword>
<dbReference type="InterPro" id="IPR004433">
    <property type="entry name" value="MenaQ_synth_MenD"/>
</dbReference>
<evidence type="ECO:0000256" key="1">
    <source>
        <dbReference type="ARBA" id="ARBA00022428"/>
    </source>
</evidence>
<dbReference type="PIRSF" id="PIRSF004983">
    <property type="entry name" value="MenD"/>
    <property type="match status" value="1"/>
</dbReference>
<feature type="domain" description="Thiamine pyrophosphate enzyme TPP-binding" evidence="8">
    <location>
        <begin position="422"/>
        <end position="550"/>
    </location>
</feature>
<evidence type="ECO:0000259" key="9">
    <source>
        <dbReference type="Pfam" id="PF02776"/>
    </source>
</evidence>
<dbReference type="InterPro" id="IPR029061">
    <property type="entry name" value="THDP-binding"/>
</dbReference>
<proteinExistence type="inferred from homology"/>
<evidence type="ECO:0000256" key="4">
    <source>
        <dbReference type="ARBA" id="ARBA00022842"/>
    </source>
</evidence>
<dbReference type="PANTHER" id="PTHR42916">
    <property type="entry name" value="2-SUCCINYL-5-ENOLPYRUVYL-6-HYDROXY-3-CYCLOHEXENE-1-CARBOXYLATE SYNTHASE"/>
    <property type="match status" value="1"/>
</dbReference>
<evidence type="ECO:0000259" key="8">
    <source>
        <dbReference type="Pfam" id="PF02775"/>
    </source>
</evidence>
<dbReference type="InterPro" id="IPR032264">
    <property type="entry name" value="MenD_middle"/>
</dbReference>
<accession>A0ABV9GQL3</accession>
<sequence length="577" mass="63913">MTMPDDLTPFVATFVDELVHSGVTHAVICPGSRSTPLAMLLGAHPDMKIWMNVDERSAGFFALGLAKAKKVPVVLLCSSGTASANFYPAIIEARYARVPLIVLTADRPHELRGVGAPQAIDQIKMYGENVKWFLEMPVPDSSDQMLAFIRSMARRSVKTAQQVPHGPVHLNFPFREPLIPNVREDGLWTSDKAGSSIQKPSHYDIDLTDIERVAELLKKANRPLIVIGESDPSFGPAVGQLAETLGAPVLIDPLSNLRANHYSHPYFIDGYDSFLRTPRFGASVKPDCVLRFGAMPVSKAFSLYLKTARPDHYIVVDEAFDWRDPTHQATDILACDPSQFCTLLSDRLTNAINKEWIAVWRKANEMTRQTLQRFMGNASWFEGHIVTLLEKVLPDDSTLFVGNSMPIRDIDTFFVNTDRSVQFLANRGANGIDGVVSTALGASVDRSPLYLLIGDLSFFHDMNGLMAAKQHQLNVTIIVINNNGGGIFSFLPQAEKADDFERLFATPLDIDIEKVASLYHAQYWRAADPTSFEEAIAKTADSSGLNIIEVVTNRAVNTDTHRAFWREVSAAIEEAIR</sequence>
<dbReference type="Proteomes" id="UP001596022">
    <property type="component" value="Unassembled WGS sequence"/>
</dbReference>
<dbReference type="PANTHER" id="PTHR42916:SF1">
    <property type="entry name" value="PROTEIN PHYLLO, CHLOROPLASTIC"/>
    <property type="match status" value="1"/>
</dbReference>
<evidence type="ECO:0000313" key="12">
    <source>
        <dbReference type="Proteomes" id="UP001596022"/>
    </source>
</evidence>
<evidence type="ECO:0000256" key="7">
    <source>
        <dbReference type="HAMAP-Rule" id="MF_01659"/>
    </source>
</evidence>
<dbReference type="CDD" id="cd02009">
    <property type="entry name" value="TPP_SHCHC_synthase"/>
    <property type="match status" value="1"/>
</dbReference>
<keyword evidence="1 7" id="KW-0474">Menaquinone biosynthesis</keyword>
<dbReference type="CDD" id="cd07037">
    <property type="entry name" value="TPP_PYR_MenD"/>
    <property type="match status" value="1"/>
</dbReference>
<keyword evidence="6 7" id="KW-0464">Manganese</keyword>
<comment type="caution">
    <text evidence="11">The sequence shown here is derived from an EMBL/GenBank/DDBJ whole genome shotgun (WGS) entry which is preliminary data.</text>
</comment>
<evidence type="ECO:0000313" key="11">
    <source>
        <dbReference type="EMBL" id="MFC4619596.1"/>
    </source>
</evidence>
<dbReference type="Gene3D" id="3.40.50.970">
    <property type="match status" value="2"/>
</dbReference>
<evidence type="ECO:0000256" key="3">
    <source>
        <dbReference type="ARBA" id="ARBA00022723"/>
    </source>
</evidence>
<keyword evidence="2 7" id="KW-0808">Transferase</keyword>
<evidence type="ECO:0000256" key="6">
    <source>
        <dbReference type="ARBA" id="ARBA00023211"/>
    </source>
</evidence>
<dbReference type="Gene3D" id="3.40.50.1220">
    <property type="entry name" value="TPP-binding domain"/>
    <property type="match status" value="1"/>
</dbReference>